<reference evidence="3" key="1">
    <citation type="submission" date="2018-06" db="EMBL/GenBank/DDBJ databases">
        <authorList>
            <person name="Zhirakovskaya E."/>
        </authorList>
    </citation>
    <scope>NUCLEOTIDE SEQUENCE</scope>
</reference>
<dbReference type="AlphaFoldDB" id="A0A3B0XYA4"/>
<dbReference type="PANTHER" id="PTHR30401:SF0">
    <property type="entry name" value="TRNA 2-SELENOURIDINE SYNTHASE"/>
    <property type="match status" value="1"/>
</dbReference>
<dbReference type="GO" id="GO:0002098">
    <property type="term" value="P:tRNA wobble uridine modification"/>
    <property type="evidence" value="ECO:0007669"/>
    <property type="project" value="InterPro"/>
</dbReference>
<dbReference type="NCBIfam" id="TIGR03167">
    <property type="entry name" value="tRNA_sel_U_synt"/>
    <property type="match status" value="1"/>
</dbReference>
<organism evidence="3">
    <name type="scientific">hydrothermal vent metagenome</name>
    <dbReference type="NCBI Taxonomy" id="652676"/>
    <lineage>
        <taxon>unclassified sequences</taxon>
        <taxon>metagenomes</taxon>
        <taxon>ecological metagenomes</taxon>
    </lineage>
</organism>
<dbReference type="InterPro" id="IPR001763">
    <property type="entry name" value="Rhodanese-like_dom"/>
</dbReference>
<evidence type="ECO:0000256" key="1">
    <source>
        <dbReference type="ARBA" id="ARBA00023266"/>
    </source>
</evidence>
<evidence type="ECO:0000313" key="3">
    <source>
        <dbReference type="EMBL" id="VAW68142.1"/>
    </source>
</evidence>
<keyword evidence="1" id="KW-0711">Selenium</keyword>
<dbReference type="EMBL" id="UOFJ01000309">
    <property type="protein sequence ID" value="VAW68142.1"/>
    <property type="molecule type" value="Genomic_DNA"/>
</dbReference>
<accession>A0A3B0XYA4</accession>
<dbReference type="HAMAP" id="MF_01622">
    <property type="entry name" value="tRNA_sel_U_synth"/>
    <property type="match status" value="1"/>
</dbReference>
<dbReference type="InterPro" id="IPR036873">
    <property type="entry name" value="Rhodanese-like_dom_sf"/>
</dbReference>
<proteinExistence type="inferred from homology"/>
<dbReference type="InterPro" id="IPR017582">
    <property type="entry name" value="SelU"/>
</dbReference>
<dbReference type="InterPro" id="IPR058840">
    <property type="entry name" value="AAA_SelU"/>
</dbReference>
<dbReference type="PANTHER" id="PTHR30401">
    <property type="entry name" value="TRNA 2-SELENOURIDINE SYNTHASE"/>
    <property type="match status" value="1"/>
</dbReference>
<name>A0A3B0XYA4_9ZZZZ</name>
<gene>
    <name evidence="3" type="ORF">MNBD_GAMMA10-365</name>
</gene>
<dbReference type="Pfam" id="PF26341">
    <property type="entry name" value="AAA_SelU"/>
    <property type="match status" value="1"/>
</dbReference>
<dbReference type="GO" id="GO:0043828">
    <property type="term" value="F:tRNA 2-selenouridine synthase activity"/>
    <property type="evidence" value="ECO:0007669"/>
    <property type="project" value="InterPro"/>
</dbReference>
<dbReference type="SUPFAM" id="SSF52821">
    <property type="entry name" value="Rhodanese/Cell cycle control phosphatase"/>
    <property type="match status" value="1"/>
</dbReference>
<feature type="domain" description="Rhodanese" evidence="2">
    <location>
        <begin position="17"/>
        <end position="141"/>
    </location>
</feature>
<dbReference type="Gene3D" id="3.40.250.10">
    <property type="entry name" value="Rhodanese-like domain"/>
    <property type="match status" value="1"/>
</dbReference>
<dbReference type="PROSITE" id="PS50206">
    <property type="entry name" value="RHODANESE_3"/>
    <property type="match status" value="1"/>
</dbReference>
<dbReference type="NCBIfam" id="NF008751">
    <property type="entry name" value="PRK11784.1-3"/>
    <property type="match status" value="1"/>
</dbReference>
<evidence type="ECO:0000259" key="2">
    <source>
        <dbReference type="PROSITE" id="PS50206"/>
    </source>
</evidence>
<protein>
    <submittedName>
        <fullName evidence="3">Selenophosphate-dependent tRNA 2-selenouridine synthase</fullName>
    </submittedName>
</protein>
<sequence>MANSMNLPETDDYAGLFLDNTPMLDVRAPIEFLMGAFPLSNNLPLINDTEREQIGIKYKELGQDEAITLGHTLVQGEVKSTRLEHWKTFIEQHPQGVLYCFRGGMRSKITQQWIYENTGVIYPRVKGGYKAMRRFLIDAIDVSAEKIQPVILGGRTGIGKTVLLNKLQQKIDLEGILHHRGSVFGKHVSPQPSQINIENILSIELLKMRGQQFSHLVFEDEAPNIGSRRIPESLYHKMQRSPLIQLEASVEERVDITFQEYIVQSLEEHQQFYDAQSGFDKWAEQLELSIDKIQRRLGGVRYKALRALLDFAIEQHRAVNETEPHKRWIESLLVDYYDPMYDYQFNKKKDRVVFKGTHNDVLQFLQSQYQIS</sequence>